<dbReference type="AlphaFoldDB" id="A0A5J5EL18"/>
<evidence type="ECO:0000313" key="2">
    <source>
        <dbReference type="EMBL" id="KAA8895814.1"/>
    </source>
</evidence>
<feature type="region of interest" description="Disordered" evidence="1">
    <location>
        <begin position="1"/>
        <end position="26"/>
    </location>
</feature>
<keyword evidence="3" id="KW-1185">Reference proteome</keyword>
<dbReference type="Proteomes" id="UP000326924">
    <property type="component" value="Unassembled WGS sequence"/>
</dbReference>
<proteinExistence type="predicted"/>
<sequence>MQARPVRNAVGAHAVNRPKRDRDGRELTSRRYLRCEEAANITIARPASASPRVGPCRASEHQLPPARLTAGRCCCVPAISVFLAESKMNRAGRFCHSVTWCNGMCFIPDCIALDTGRQSTCSLTIPRCSCRVILQGTALVDPHDLLPSHLRRSDERTRESSRQCSGRGNEPRTSFDIAFDRFHLLLRCAGLGLRCRYSTEGAPVIASRAITH</sequence>
<feature type="region of interest" description="Disordered" evidence="1">
    <location>
        <begin position="150"/>
        <end position="170"/>
    </location>
</feature>
<protein>
    <submittedName>
        <fullName evidence="2">Uncharacterized protein</fullName>
    </submittedName>
</protein>
<organism evidence="2 3">
    <name type="scientific">Sphaerosporella brunnea</name>
    <dbReference type="NCBI Taxonomy" id="1250544"/>
    <lineage>
        <taxon>Eukaryota</taxon>
        <taxon>Fungi</taxon>
        <taxon>Dikarya</taxon>
        <taxon>Ascomycota</taxon>
        <taxon>Pezizomycotina</taxon>
        <taxon>Pezizomycetes</taxon>
        <taxon>Pezizales</taxon>
        <taxon>Pyronemataceae</taxon>
        <taxon>Sphaerosporella</taxon>
    </lineage>
</organism>
<name>A0A5J5EL18_9PEZI</name>
<feature type="compositionally biased region" description="Basic and acidic residues" evidence="1">
    <location>
        <begin position="150"/>
        <end position="161"/>
    </location>
</feature>
<reference evidence="2 3" key="1">
    <citation type="submission" date="2019-09" db="EMBL/GenBank/DDBJ databases">
        <title>Draft genome of the ectomycorrhizal ascomycete Sphaerosporella brunnea.</title>
        <authorList>
            <consortium name="DOE Joint Genome Institute"/>
            <person name="Benucci G.M."/>
            <person name="Marozzi G."/>
            <person name="Antonielli L."/>
            <person name="Sanchez S."/>
            <person name="Marco P."/>
            <person name="Wang X."/>
            <person name="Falini L.B."/>
            <person name="Barry K."/>
            <person name="Haridas S."/>
            <person name="Lipzen A."/>
            <person name="Labutti K."/>
            <person name="Grigoriev I.V."/>
            <person name="Murat C."/>
            <person name="Martin F."/>
            <person name="Albertini E."/>
            <person name="Donnini D."/>
            <person name="Bonito G."/>
        </authorList>
    </citation>
    <scope>NUCLEOTIDE SEQUENCE [LARGE SCALE GENOMIC DNA]</scope>
    <source>
        <strain evidence="2 3">Sb_GMNB300</strain>
    </source>
</reference>
<evidence type="ECO:0000313" key="3">
    <source>
        <dbReference type="Proteomes" id="UP000326924"/>
    </source>
</evidence>
<comment type="caution">
    <text evidence="2">The sequence shown here is derived from an EMBL/GenBank/DDBJ whole genome shotgun (WGS) entry which is preliminary data.</text>
</comment>
<dbReference type="EMBL" id="VXIS01000242">
    <property type="protein sequence ID" value="KAA8895814.1"/>
    <property type="molecule type" value="Genomic_DNA"/>
</dbReference>
<evidence type="ECO:0000256" key="1">
    <source>
        <dbReference type="SAM" id="MobiDB-lite"/>
    </source>
</evidence>
<gene>
    <name evidence="2" type="ORF">FN846DRAFT_313461</name>
</gene>
<accession>A0A5J5EL18</accession>
<dbReference type="InParanoid" id="A0A5J5EL18"/>